<reference evidence="3 4" key="1">
    <citation type="journal article" date="2020" name="Int. J. Syst. Evol. Microbiol.">
        <title>Paraburkholderia madseniana sp. nov., a phenolic acid-degrading bacterium isolated from acidic forest soil.</title>
        <authorList>
            <person name="Wilhelm R.C."/>
            <person name="Murphy S.J.L."/>
            <person name="Feriancek N.M."/>
            <person name="Karasz D.C."/>
            <person name="DeRito C.M."/>
            <person name="Newman J.D."/>
            <person name="Buckley D.H."/>
        </authorList>
    </citation>
    <scope>NUCLEOTIDE SEQUENCE [LARGE SCALE GENOMIC DNA]</scope>
    <source>
        <strain evidence="3 4">RP11</strain>
    </source>
</reference>
<protein>
    <submittedName>
        <fullName evidence="3">Uncharacterized protein</fullName>
    </submittedName>
</protein>
<keyword evidence="1" id="KW-0812">Transmembrane</keyword>
<evidence type="ECO:0000256" key="1">
    <source>
        <dbReference type="SAM" id="Phobius"/>
    </source>
</evidence>
<comment type="caution">
    <text evidence="3">The sequence shown here is derived from an EMBL/GenBank/DDBJ whole genome shotgun (WGS) entry which is preliminary data.</text>
</comment>
<keyword evidence="1" id="KW-1133">Transmembrane helix</keyword>
<dbReference type="RefSeq" id="WP_154566841.1">
    <property type="nucleotide sequence ID" value="NZ_VOSW01000123.1"/>
</dbReference>
<sequence length="492" mass="51904">MKIWLRIAVAALATGVSDCASAAGIQQAFLVQNSGWMEPFYSDPASQFKPLIAAVAQSAASADDPVFLMAFSQSSGANVSPILLESGKGAAGISGPLQSLAIAHKGTGSALADTDFKEAIVKTISGPFHTAPGIVWIFTNNKNSPGNDQATAARNLDFYKLLHLEPSITKTLVFPLQMPVKGKLYQAQGMMVYALAYGEPAAQALDQILKNGRLSRVLTRPPARLKPLDLDAVRIVPESVANSPDVHASLGRDQRTLVLDVNAGKVVPTVVMRASLQNLFYPYVIQHASVTAAVALPGRTVPVDVSPATIDGLQPGERKSVEVRLALPMEKVPSAWSAQALAAMGKQVLVPMTVSLALSGQQLGLSDDFKSQLSEEFPGDPISDIFSAPSSVRGSQAIVPVVLRIQYPLLPLIVVIGGVLALIAALIAVALLSGRSKRYPLVADGEARHVVLKPFGSLDIRDTNGVTIGTVKRGFGRPSVTKVAEGHSLILR</sequence>
<keyword evidence="2" id="KW-0732">Signal</keyword>
<evidence type="ECO:0000256" key="2">
    <source>
        <dbReference type="SAM" id="SignalP"/>
    </source>
</evidence>
<gene>
    <name evidence="3" type="ORF">FSO04_39330</name>
</gene>
<name>A0A6N6W2C1_9BURK</name>
<dbReference type="Proteomes" id="UP000463700">
    <property type="component" value="Unassembled WGS sequence"/>
</dbReference>
<dbReference type="EMBL" id="VOSW01000123">
    <property type="protein sequence ID" value="KAE8754506.1"/>
    <property type="molecule type" value="Genomic_DNA"/>
</dbReference>
<feature type="signal peptide" evidence="2">
    <location>
        <begin position="1"/>
        <end position="22"/>
    </location>
</feature>
<keyword evidence="1" id="KW-0472">Membrane</keyword>
<dbReference type="AlphaFoldDB" id="A0A6N6W2C1"/>
<evidence type="ECO:0000313" key="4">
    <source>
        <dbReference type="Proteomes" id="UP000463700"/>
    </source>
</evidence>
<feature type="transmembrane region" description="Helical" evidence="1">
    <location>
        <begin position="409"/>
        <end position="432"/>
    </location>
</feature>
<accession>A0A6N6W2C1</accession>
<organism evidence="3 4">
    <name type="scientific">Paraburkholderia madseniana</name>
    <dbReference type="NCBI Taxonomy" id="2599607"/>
    <lineage>
        <taxon>Bacteria</taxon>
        <taxon>Pseudomonadati</taxon>
        <taxon>Pseudomonadota</taxon>
        <taxon>Betaproteobacteria</taxon>
        <taxon>Burkholderiales</taxon>
        <taxon>Burkholderiaceae</taxon>
        <taxon>Paraburkholderia</taxon>
    </lineage>
</organism>
<dbReference type="OrthoDB" id="7974733at2"/>
<feature type="chain" id="PRO_5026838395" evidence="2">
    <location>
        <begin position="23"/>
        <end position="492"/>
    </location>
</feature>
<proteinExistence type="predicted"/>
<evidence type="ECO:0000313" key="3">
    <source>
        <dbReference type="EMBL" id="KAE8754506.1"/>
    </source>
</evidence>